<feature type="compositionally biased region" description="Basic and acidic residues" evidence="1">
    <location>
        <begin position="49"/>
        <end position="60"/>
    </location>
</feature>
<dbReference type="RefSeq" id="WP_071684246.1">
    <property type="nucleotide sequence ID" value="NZ_CAJNLX020000001.1"/>
</dbReference>
<keyword evidence="3" id="KW-1185">Reference proteome</keyword>
<evidence type="ECO:0000313" key="3">
    <source>
        <dbReference type="Proteomes" id="UP001164536"/>
    </source>
</evidence>
<name>A0ABY7KWC6_CITFR</name>
<gene>
    <name evidence="2" type="ORF">O4000_14225</name>
</gene>
<dbReference type="Proteomes" id="UP001164536">
    <property type="component" value="Chromosome"/>
</dbReference>
<organism evidence="2 3">
    <name type="scientific">Citrobacter freundii</name>
    <dbReference type="NCBI Taxonomy" id="546"/>
    <lineage>
        <taxon>Bacteria</taxon>
        <taxon>Pseudomonadati</taxon>
        <taxon>Pseudomonadota</taxon>
        <taxon>Gammaproteobacteria</taxon>
        <taxon>Enterobacterales</taxon>
        <taxon>Enterobacteriaceae</taxon>
        <taxon>Citrobacter</taxon>
        <taxon>Citrobacter freundii complex</taxon>
    </lineage>
</organism>
<feature type="region of interest" description="Disordered" evidence="1">
    <location>
        <begin position="49"/>
        <end position="79"/>
    </location>
</feature>
<accession>A0ABY7KWC6</accession>
<dbReference type="InterPro" id="IPR008544">
    <property type="entry name" value="DUF826"/>
</dbReference>
<protein>
    <submittedName>
        <fullName evidence="2">DUF826 domain-containing protein</fullName>
    </submittedName>
</protein>
<sequence>MPEIKELLTEDMVKQALRSTGVDKALKDEVRKKFEAEIDAYVDEVMDKLAGKPQADKQADGKTTPQADPAKPEPVTILP</sequence>
<proteinExistence type="predicted"/>
<reference evidence="2" key="1">
    <citation type="submission" date="2022-12" db="EMBL/GenBank/DDBJ databases">
        <title>2953647.</title>
        <authorList>
            <person name="Hergert J."/>
            <person name="Casey R."/>
            <person name="Wagner J."/>
            <person name="Young E.L."/>
            <person name="Oakeson K.F."/>
        </authorList>
    </citation>
    <scope>NUCLEOTIDE SEQUENCE</scope>
    <source>
        <strain evidence="2">2953647</strain>
    </source>
</reference>
<evidence type="ECO:0000313" key="2">
    <source>
        <dbReference type="EMBL" id="WAZ55476.1"/>
    </source>
</evidence>
<dbReference type="EMBL" id="CP114564">
    <property type="protein sequence ID" value="WAZ55476.1"/>
    <property type="molecule type" value="Genomic_DNA"/>
</dbReference>
<evidence type="ECO:0000256" key="1">
    <source>
        <dbReference type="SAM" id="MobiDB-lite"/>
    </source>
</evidence>
<dbReference type="Pfam" id="PF05696">
    <property type="entry name" value="DUF826"/>
    <property type="match status" value="1"/>
</dbReference>